<dbReference type="GO" id="GO:0008983">
    <property type="term" value="F:protein-glutamate O-methyltransferase activity"/>
    <property type="evidence" value="ECO:0007669"/>
    <property type="project" value="UniProtKB-EC"/>
</dbReference>
<sequence>MNSLTLSNREFEQFRGLIYEIAGISMADSKKQLVAGRLNKRLRYFGIGSYTDYFKLLMKDKNELQNAVDLLTTNETYFFREPKHFEFLAEKLRSELRTGAQPLRIWSAACSSGEEPYTLALLLADTVPTRPWEILASDISTRILDKARKGLYPLLDAEGIPKDLLLRYGLKGTGCHDGFFTIDNALRKRVQFRQINLNNPLPDVGIFDVIFLRNVMIYFDVETKRQVVQRLCTRLRPGGYFFVSHSESLHGISDELRAVRPSIYRKPDA</sequence>
<dbReference type="PIRSF" id="PIRSF000410">
    <property type="entry name" value="CheR"/>
    <property type="match status" value="1"/>
</dbReference>
<dbReference type="EMBL" id="PRLP01000136">
    <property type="protein sequence ID" value="PPC74726.1"/>
    <property type="molecule type" value="Genomic_DNA"/>
</dbReference>
<dbReference type="SUPFAM" id="SSF53335">
    <property type="entry name" value="S-adenosyl-L-methionine-dependent methyltransferases"/>
    <property type="match status" value="1"/>
</dbReference>
<evidence type="ECO:0000256" key="5">
    <source>
        <dbReference type="PIRNR" id="PIRNR000410"/>
    </source>
</evidence>
<accession>A0A2S5KK55</accession>
<organism evidence="8 9">
    <name type="scientific">Proteobacteria bacterium 228</name>
    <dbReference type="NCBI Taxonomy" id="2083153"/>
    <lineage>
        <taxon>Bacteria</taxon>
        <taxon>Pseudomonadati</taxon>
        <taxon>Pseudomonadota</taxon>
    </lineage>
</organism>
<keyword evidence="3 5" id="KW-0808">Transferase</keyword>
<dbReference type="PRINTS" id="PR00996">
    <property type="entry name" value="CHERMTFRASE"/>
</dbReference>
<dbReference type="SMART" id="SM00138">
    <property type="entry name" value="MeTrc"/>
    <property type="match status" value="1"/>
</dbReference>
<dbReference type="EC" id="2.1.1.80" evidence="5"/>
<protein>
    <recommendedName>
        <fullName evidence="5">Chemotaxis protein methyltransferase</fullName>
        <ecNumber evidence="5">2.1.1.80</ecNumber>
    </recommendedName>
</protein>
<keyword evidence="2 5" id="KW-0489">Methyltransferase</keyword>
<dbReference type="PANTHER" id="PTHR24422:SF26">
    <property type="entry name" value="CHEMOTAXIS PROTEIN METHYLTRANSFERASE"/>
    <property type="match status" value="1"/>
</dbReference>
<feature type="binding site" evidence="6">
    <location>
        <position position="74"/>
    </location>
    <ligand>
        <name>S-adenosyl-L-methionine</name>
        <dbReference type="ChEBI" id="CHEBI:59789"/>
    </ligand>
</feature>
<feature type="binding site" evidence="6">
    <location>
        <begin position="213"/>
        <end position="214"/>
    </location>
    <ligand>
        <name>S-adenosyl-L-methionine</name>
        <dbReference type="ChEBI" id="CHEBI:59789"/>
    </ligand>
</feature>
<evidence type="ECO:0000259" key="7">
    <source>
        <dbReference type="PROSITE" id="PS50123"/>
    </source>
</evidence>
<dbReference type="InterPro" id="IPR029063">
    <property type="entry name" value="SAM-dependent_MTases_sf"/>
</dbReference>
<dbReference type="InterPro" id="IPR036804">
    <property type="entry name" value="CheR_N_sf"/>
</dbReference>
<dbReference type="InterPro" id="IPR022642">
    <property type="entry name" value="CheR_C"/>
</dbReference>
<dbReference type="Proteomes" id="UP000238196">
    <property type="component" value="Unassembled WGS sequence"/>
</dbReference>
<dbReference type="Gene3D" id="1.10.155.10">
    <property type="entry name" value="Chemotaxis receptor methyltransferase CheR, N-terminal domain"/>
    <property type="match status" value="1"/>
</dbReference>
<dbReference type="Gene3D" id="3.40.50.150">
    <property type="entry name" value="Vaccinia Virus protein VP39"/>
    <property type="match status" value="1"/>
</dbReference>
<reference evidence="8 9" key="1">
    <citation type="submission" date="2018-02" db="EMBL/GenBank/DDBJ databases">
        <title>novel marine gammaproteobacteria from coastal saline agro ecosystem.</title>
        <authorList>
            <person name="Krishnan R."/>
            <person name="Ramesh Kumar N."/>
        </authorList>
    </citation>
    <scope>NUCLEOTIDE SEQUENCE [LARGE SCALE GENOMIC DNA]</scope>
    <source>
        <strain evidence="8 9">228</strain>
    </source>
</reference>
<dbReference type="InterPro" id="IPR026024">
    <property type="entry name" value="Chemotaxis_MeTrfase_CheR"/>
</dbReference>
<dbReference type="PANTHER" id="PTHR24422">
    <property type="entry name" value="CHEMOTAXIS PROTEIN METHYLTRANSFERASE"/>
    <property type="match status" value="1"/>
</dbReference>
<dbReference type="InterPro" id="IPR050903">
    <property type="entry name" value="Bact_Chemotaxis_MeTrfase"/>
</dbReference>
<evidence type="ECO:0000313" key="8">
    <source>
        <dbReference type="EMBL" id="PPC74726.1"/>
    </source>
</evidence>
<keyword evidence="4 5" id="KW-0949">S-adenosyl-L-methionine</keyword>
<feature type="binding site" evidence="6">
    <location>
        <position position="138"/>
    </location>
    <ligand>
        <name>S-adenosyl-L-methionine</name>
        <dbReference type="ChEBI" id="CHEBI:59789"/>
    </ligand>
</feature>
<evidence type="ECO:0000256" key="6">
    <source>
        <dbReference type="PIRSR" id="PIRSR000410-1"/>
    </source>
</evidence>
<proteinExistence type="predicted"/>
<comment type="function">
    <text evidence="5">Methylation of the membrane-bound methyl-accepting chemotaxis proteins (MCP) to form gamma-glutamyl methyl ester residues in MCP.</text>
</comment>
<dbReference type="CDD" id="cd02440">
    <property type="entry name" value="AdoMet_MTases"/>
    <property type="match status" value="1"/>
</dbReference>
<comment type="caution">
    <text evidence="8">The sequence shown here is derived from an EMBL/GenBank/DDBJ whole genome shotgun (WGS) entry which is preliminary data.</text>
</comment>
<feature type="binding site" evidence="6">
    <location>
        <begin position="196"/>
        <end position="197"/>
    </location>
    <ligand>
        <name>S-adenosyl-L-methionine</name>
        <dbReference type="ChEBI" id="CHEBI:59789"/>
    </ligand>
</feature>
<dbReference type="PROSITE" id="PS50123">
    <property type="entry name" value="CHER"/>
    <property type="match status" value="1"/>
</dbReference>
<comment type="catalytic activity">
    <reaction evidence="1 5">
        <text>L-glutamyl-[protein] + S-adenosyl-L-methionine = [protein]-L-glutamate 5-O-methyl ester + S-adenosyl-L-homocysteine</text>
        <dbReference type="Rhea" id="RHEA:24452"/>
        <dbReference type="Rhea" id="RHEA-COMP:10208"/>
        <dbReference type="Rhea" id="RHEA-COMP:10311"/>
        <dbReference type="ChEBI" id="CHEBI:29973"/>
        <dbReference type="ChEBI" id="CHEBI:57856"/>
        <dbReference type="ChEBI" id="CHEBI:59789"/>
        <dbReference type="ChEBI" id="CHEBI:82795"/>
        <dbReference type="EC" id="2.1.1.80"/>
    </reaction>
</comment>
<feature type="domain" description="CheR-type methyltransferase" evidence="7">
    <location>
        <begin position="1"/>
        <end position="269"/>
    </location>
</feature>
<evidence type="ECO:0000256" key="2">
    <source>
        <dbReference type="ARBA" id="ARBA00022603"/>
    </source>
</evidence>
<dbReference type="Pfam" id="PF03705">
    <property type="entry name" value="CheR_N"/>
    <property type="match status" value="1"/>
</dbReference>
<dbReference type="Pfam" id="PF01739">
    <property type="entry name" value="CheR"/>
    <property type="match status" value="1"/>
</dbReference>
<evidence type="ECO:0000256" key="4">
    <source>
        <dbReference type="ARBA" id="ARBA00022691"/>
    </source>
</evidence>
<dbReference type="SUPFAM" id="SSF47757">
    <property type="entry name" value="Chemotaxis receptor methyltransferase CheR, N-terminal domain"/>
    <property type="match status" value="1"/>
</dbReference>
<evidence type="ECO:0000256" key="3">
    <source>
        <dbReference type="ARBA" id="ARBA00022679"/>
    </source>
</evidence>
<feature type="binding site" evidence="6">
    <location>
        <position position="80"/>
    </location>
    <ligand>
        <name>S-adenosyl-L-methionine</name>
        <dbReference type="ChEBI" id="CHEBI:59789"/>
    </ligand>
</feature>
<dbReference type="InterPro" id="IPR000780">
    <property type="entry name" value="CheR_MeTrfase"/>
</dbReference>
<dbReference type="GO" id="GO:0032259">
    <property type="term" value="P:methylation"/>
    <property type="evidence" value="ECO:0007669"/>
    <property type="project" value="UniProtKB-KW"/>
</dbReference>
<evidence type="ECO:0000313" key="9">
    <source>
        <dbReference type="Proteomes" id="UP000238196"/>
    </source>
</evidence>
<feature type="binding site" evidence="6">
    <location>
        <position position="76"/>
    </location>
    <ligand>
        <name>S-adenosyl-L-methionine</name>
        <dbReference type="ChEBI" id="CHEBI:59789"/>
    </ligand>
</feature>
<feature type="binding site" evidence="6">
    <location>
        <position position="115"/>
    </location>
    <ligand>
        <name>S-adenosyl-L-methionine</name>
        <dbReference type="ChEBI" id="CHEBI:59789"/>
    </ligand>
</feature>
<dbReference type="InterPro" id="IPR022641">
    <property type="entry name" value="CheR_N"/>
</dbReference>
<name>A0A2S5KK55_9PROT</name>
<dbReference type="AlphaFoldDB" id="A0A2S5KK55"/>
<gene>
    <name evidence="8" type="ORF">C4K68_24355</name>
</gene>
<dbReference type="OrthoDB" id="5291131at2"/>
<evidence type="ECO:0000256" key="1">
    <source>
        <dbReference type="ARBA" id="ARBA00001541"/>
    </source>
</evidence>